<sequence length="112" mass="12714">MGKLRPPFFKFCPLPQLGRLDVNPLPSSRGRQTIGTIQDSPEKHSLRSEQRTEYVKPKKDSQHSSEVSVKEEEKLLQQKPQFKKKKVAAVNIRHATQEEGFTEEQEVGTGTA</sequence>
<feature type="region of interest" description="Disordered" evidence="1">
    <location>
        <begin position="19"/>
        <end position="85"/>
    </location>
</feature>
<dbReference type="AlphaFoldDB" id="A0AAV7RR58"/>
<evidence type="ECO:0000313" key="2">
    <source>
        <dbReference type="EMBL" id="KAJ1155301.1"/>
    </source>
</evidence>
<name>A0AAV7RR58_PLEWA</name>
<gene>
    <name evidence="2" type="ORF">NDU88_008032</name>
</gene>
<evidence type="ECO:0000256" key="1">
    <source>
        <dbReference type="SAM" id="MobiDB-lite"/>
    </source>
</evidence>
<feature type="compositionally biased region" description="Polar residues" evidence="1">
    <location>
        <begin position="25"/>
        <end position="39"/>
    </location>
</feature>
<feature type="compositionally biased region" description="Basic and acidic residues" evidence="1">
    <location>
        <begin position="40"/>
        <end position="76"/>
    </location>
</feature>
<protein>
    <submittedName>
        <fullName evidence="2">Uncharacterized protein</fullName>
    </submittedName>
</protein>
<dbReference type="Proteomes" id="UP001066276">
    <property type="component" value="Chromosome 5"/>
</dbReference>
<reference evidence="2" key="1">
    <citation type="journal article" date="2022" name="bioRxiv">
        <title>Sequencing and chromosome-scale assembly of the giantPleurodeles waltlgenome.</title>
        <authorList>
            <person name="Brown T."/>
            <person name="Elewa A."/>
            <person name="Iarovenko S."/>
            <person name="Subramanian E."/>
            <person name="Araus A.J."/>
            <person name="Petzold A."/>
            <person name="Susuki M."/>
            <person name="Suzuki K.-i.T."/>
            <person name="Hayashi T."/>
            <person name="Toyoda A."/>
            <person name="Oliveira C."/>
            <person name="Osipova E."/>
            <person name="Leigh N.D."/>
            <person name="Simon A."/>
            <person name="Yun M.H."/>
        </authorList>
    </citation>
    <scope>NUCLEOTIDE SEQUENCE</scope>
    <source>
        <strain evidence="2">20211129_DDA</strain>
        <tissue evidence="2">Liver</tissue>
    </source>
</reference>
<accession>A0AAV7RR58</accession>
<keyword evidence="3" id="KW-1185">Reference proteome</keyword>
<proteinExistence type="predicted"/>
<dbReference type="EMBL" id="JANPWB010000009">
    <property type="protein sequence ID" value="KAJ1155301.1"/>
    <property type="molecule type" value="Genomic_DNA"/>
</dbReference>
<evidence type="ECO:0000313" key="3">
    <source>
        <dbReference type="Proteomes" id="UP001066276"/>
    </source>
</evidence>
<organism evidence="2 3">
    <name type="scientific">Pleurodeles waltl</name>
    <name type="common">Iberian ribbed newt</name>
    <dbReference type="NCBI Taxonomy" id="8319"/>
    <lineage>
        <taxon>Eukaryota</taxon>
        <taxon>Metazoa</taxon>
        <taxon>Chordata</taxon>
        <taxon>Craniata</taxon>
        <taxon>Vertebrata</taxon>
        <taxon>Euteleostomi</taxon>
        <taxon>Amphibia</taxon>
        <taxon>Batrachia</taxon>
        <taxon>Caudata</taxon>
        <taxon>Salamandroidea</taxon>
        <taxon>Salamandridae</taxon>
        <taxon>Pleurodelinae</taxon>
        <taxon>Pleurodeles</taxon>
    </lineage>
</organism>
<comment type="caution">
    <text evidence="2">The sequence shown here is derived from an EMBL/GenBank/DDBJ whole genome shotgun (WGS) entry which is preliminary data.</text>
</comment>